<dbReference type="PANTHER" id="PTHR43976">
    <property type="entry name" value="SHORT CHAIN DEHYDROGENASE"/>
    <property type="match status" value="1"/>
</dbReference>
<evidence type="ECO:0000313" key="4">
    <source>
        <dbReference type="EMBL" id="PYI04159.1"/>
    </source>
</evidence>
<organism evidence="4 5">
    <name type="scientific">Aspergillus sclerotiicarbonarius (strain CBS 121057 / IBT 28362)</name>
    <dbReference type="NCBI Taxonomy" id="1448318"/>
    <lineage>
        <taxon>Eukaryota</taxon>
        <taxon>Fungi</taxon>
        <taxon>Dikarya</taxon>
        <taxon>Ascomycota</taxon>
        <taxon>Pezizomycotina</taxon>
        <taxon>Eurotiomycetes</taxon>
        <taxon>Eurotiomycetidae</taxon>
        <taxon>Eurotiales</taxon>
        <taxon>Aspergillaceae</taxon>
        <taxon>Aspergillus</taxon>
        <taxon>Aspergillus subgen. Circumdati</taxon>
    </lineage>
</organism>
<dbReference type="VEuPathDB" id="FungiDB:BO78DRAFT_431541"/>
<protein>
    <submittedName>
        <fullName evidence="4">Short-chain dehydrogenase</fullName>
    </submittedName>
</protein>
<dbReference type="PRINTS" id="PR00081">
    <property type="entry name" value="GDHRDH"/>
</dbReference>
<name>A0A319ESY6_ASPSB</name>
<evidence type="ECO:0000256" key="1">
    <source>
        <dbReference type="ARBA" id="ARBA00006484"/>
    </source>
</evidence>
<dbReference type="CDD" id="cd05374">
    <property type="entry name" value="17beta-HSD-like_SDR_c"/>
    <property type="match status" value="1"/>
</dbReference>
<dbReference type="Pfam" id="PF00106">
    <property type="entry name" value="adh_short"/>
    <property type="match status" value="1"/>
</dbReference>
<comment type="similarity">
    <text evidence="1 3">Belongs to the short-chain dehydrogenases/reductases (SDR) family.</text>
</comment>
<sequence>MSAPNTKPYHLPPDAVWFITGCSSGIGHSLAQYIATHHPTNRLVATARNPSTLSALPTTPNILKLPLDVTSPTSIESSIQETLSTFHRIDILVNNAGYTLVGDAEVAEDAESRALFDTNFWGMVDTTKRVLGMMREGRGGVILNVSSLGGFVGFPGNAFYHASKFAMEGWTEAVAKELPGEWNVHLCNIEPGGVKTNYATTSLKTMAKGRHPAYADPTYPTSVLLEYKSKEENRRLWAEPEKVAAAIYRLVSRGQRIPIRVPLGADARGMILMELEGVKRDLEEMEELSLSVGEAGQLDSIAFLRKE</sequence>
<accession>A0A319ESY6</accession>
<gene>
    <name evidence="4" type="ORF">BO78DRAFT_431541</name>
</gene>
<dbReference type="Gene3D" id="3.40.50.720">
    <property type="entry name" value="NAD(P)-binding Rossmann-like Domain"/>
    <property type="match status" value="1"/>
</dbReference>
<reference evidence="4 5" key="1">
    <citation type="submission" date="2018-02" db="EMBL/GenBank/DDBJ databases">
        <title>The genomes of Aspergillus section Nigri reveals drivers in fungal speciation.</title>
        <authorList>
            <consortium name="DOE Joint Genome Institute"/>
            <person name="Vesth T.C."/>
            <person name="Nybo J."/>
            <person name="Theobald S."/>
            <person name="Brandl J."/>
            <person name="Frisvad J.C."/>
            <person name="Nielsen K.F."/>
            <person name="Lyhne E.K."/>
            <person name="Kogle M.E."/>
            <person name="Kuo A."/>
            <person name="Riley R."/>
            <person name="Clum A."/>
            <person name="Nolan M."/>
            <person name="Lipzen A."/>
            <person name="Salamov A."/>
            <person name="Henrissat B."/>
            <person name="Wiebenga A."/>
            <person name="De vries R.P."/>
            <person name="Grigoriev I.V."/>
            <person name="Mortensen U.H."/>
            <person name="Andersen M.R."/>
            <person name="Baker S.E."/>
        </authorList>
    </citation>
    <scope>NUCLEOTIDE SEQUENCE [LARGE SCALE GENOMIC DNA]</scope>
    <source>
        <strain evidence="4 5">CBS 121057</strain>
    </source>
</reference>
<dbReference type="EMBL" id="KZ826372">
    <property type="protein sequence ID" value="PYI04159.1"/>
    <property type="molecule type" value="Genomic_DNA"/>
</dbReference>
<dbReference type="SUPFAM" id="SSF51735">
    <property type="entry name" value="NAD(P)-binding Rossmann-fold domains"/>
    <property type="match status" value="1"/>
</dbReference>
<dbReference type="InterPro" id="IPR036291">
    <property type="entry name" value="NAD(P)-bd_dom_sf"/>
</dbReference>
<proteinExistence type="inferred from homology"/>
<evidence type="ECO:0000313" key="5">
    <source>
        <dbReference type="Proteomes" id="UP000248423"/>
    </source>
</evidence>
<dbReference type="GO" id="GO:0016491">
    <property type="term" value="F:oxidoreductase activity"/>
    <property type="evidence" value="ECO:0007669"/>
    <property type="project" value="UniProtKB-KW"/>
</dbReference>
<dbReference type="OrthoDB" id="1274115at2759"/>
<dbReference type="PANTHER" id="PTHR43976:SF16">
    <property type="entry name" value="SHORT-CHAIN DEHYDROGENASE_REDUCTASE FAMILY PROTEIN"/>
    <property type="match status" value="1"/>
</dbReference>
<evidence type="ECO:0000256" key="3">
    <source>
        <dbReference type="RuleBase" id="RU000363"/>
    </source>
</evidence>
<dbReference type="STRING" id="1448318.A0A319ESY6"/>
<keyword evidence="5" id="KW-1185">Reference proteome</keyword>
<keyword evidence="2" id="KW-0560">Oxidoreductase</keyword>
<dbReference type="InterPro" id="IPR051911">
    <property type="entry name" value="SDR_oxidoreductase"/>
</dbReference>
<dbReference type="PRINTS" id="PR00080">
    <property type="entry name" value="SDRFAMILY"/>
</dbReference>
<dbReference type="InterPro" id="IPR002347">
    <property type="entry name" value="SDR_fam"/>
</dbReference>
<dbReference type="Proteomes" id="UP000248423">
    <property type="component" value="Unassembled WGS sequence"/>
</dbReference>
<dbReference type="AlphaFoldDB" id="A0A319ESY6"/>
<evidence type="ECO:0000256" key="2">
    <source>
        <dbReference type="ARBA" id="ARBA00023002"/>
    </source>
</evidence>